<dbReference type="AlphaFoldDB" id="A0A397JEB1"/>
<reference evidence="1 2" key="1">
    <citation type="submission" date="2018-08" db="EMBL/GenBank/DDBJ databases">
        <title>Genome and evolution of the arbuscular mycorrhizal fungus Diversispora epigaea (formerly Glomus versiforme) and its bacterial endosymbionts.</title>
        <authorList>
            <person name="Sun X."/>
            <person name="Fei Z."/>
            <person name="Harrison M."/>
        </authorList>
    </citation>
    <scope>NUCLEOTIDE SEQUENCE [LARGE SCALE GENOMIC DNA]</scope>
    <source>
        <strain evidence="1 2">IT104</strain>
    </source>
</reference>
<dbReference type="Proteomes" id="UP000266861">
    <property type="component" value="Unassembled WGS sequence"/>
</dbReference>
<proteinExistence type="predicted"/>
<gene>
    <name evidence="1" type="ORF">Glove_84g25</name>
</gene>
<evidence type="ECO:0000313" key="1">
    <source>
        <dbReference type="EMBL" id="RHZ84296.1"/>
    </source>
</evidence>
<name>A0A397JEB1_9GLOM</name>
<dbReference type="EMBL" id="PQFF01000080">
    <property type="protein sequence ID" value="RHZ84296.1"/>
    <property type="molecule type" value="Genomic_DNA"/>
</dbReference>
<keyword evidence="2" id="KW-1185">Reference proteome</keyword>
<sequence>MADACSVELENGIKWVGKKINALTTILQCLLNLNENDLVHHLDSCKFENDLILNSNNKHNIIYSFAQDTYNRSKGQKISVDNIVMQQLKIADENQSKNYLNESNDA</sequence>
<evidence type="ECO:0000313" key="2">
    <source>
        <dbReference type="Proteomes" id="UP000266861"/>
    </source>
</evidence>
<accession>A0A397JEB1</accession>
<organism evidence="1 2">
    <name type="scientific">Diversispora epigaea</name>
    <dbReference type="NCBI Taxonomy" id="1348612"/>
    <lineage>
        <taxon>Eukaryota</taxon>
        <taxon>Fungi</taxon>
        <taxon>Fungi incertae sedis</taxon>
        <taxon>Mucoromycota</taxon>
        <taxon>Glomeromycotina</taxon>
        <taxon>Glomeromycetes</taxon>
        <taxon>Diversisporales</taxon>
        <taxon>Diversisporaceae</taxon>
        <taxon>Diversispora</taxon>
    </lineage>
</organism>
<protein>
    <submittedName>
        <fullName evidence="1">Uncharacterized protein</fullName>
    </submittedName>
</protein>
<comment type="caution">
    <text evidence="1">The sequence shown here is derived from an EMBL/GenBank/DDBJ whole genome shotgun (WGS) entry which is preliminary data.</text>
</comment>